<accession>A0A562BRR6</accession>
<comment type="caution">
    <text evidence="2">The sequence shown here is derived from an EMBL/GenBank/DDBJ whole genome shotgun (WGS) entry which is preliminary data.</text>
</comment>
<evidence type="ECO:0000313" key="3">
    <source>
        <dbReference type="Proteomes" id="UP000318141"/>
    </source>
</evidence>
<keyword evidence="1" id="KW-0812">Transmembrane</keyword>
<keyword evidence="1" id="KW-0472">Membrane</keyword>
<sequence>MKQILADISIDLLISVVCAAPFFILFHVGTELTALSFCVLLASGMVLAWHSFGCRFGIENIRWSKVGG</sequence>
<evidence type="ECO:0000313" key="2">
    <source>
        <dbReference type="EMBL" id="TWG87975.1"/>
    </source>
</evidence>
<protein>
    <submittedName>
        <fullName evidence="2">Uncharacterized protein</fullName>
    </submittedName>
</protein>
<organism evidence="2 3">
    <name type="scientific">Cupriavidus gilardii J11</name>
    <dbReference type="NCBI Taxonomy" id="936133"/>
    <lineage>
        <taxon>Bacteria</taxon>
        <taxon>Pseudomonadati</taxon>
        <taxon>Pseudomonadota</taxon>
        <taxon>Betaproteobacteria</taxon>
        <taxon>Burkholderiales</taxon>
        <taxon>Burkholderiaceae</taxon>
        <taxon>Cupriavidus</taxon>
    </lineage>
</organism>
<dbReference type="Proteomes" id="UP000318141">
    <property type="component" value="Unassembled WGS sequence"/>
</dbReference>
<keyword evidence="1" id="KW-1133">Transmembrane helix</keyword>
<proteinExistence type="predicted"/>
<dbReference type="AlphaFoldDB" id="A0A562BRR6"/>
<gene>
    <name evidence="2" type="ORF">L602_001500001080</name>
</gene>
<feature type="transmembrane region" description="Helical" evidence="1">
    <location>
        <begin position="12"/>
        <end position="28"/>
    </location>
</feature>
<reference evidence="2 3" key="1">
    <citation type="submission" date="2019-07" db="EMBL/GenBank/DDBJ databases">
        <title>Genome sequencing of lignin-degrading bacterial isolates.</title>
        <authorList>
            <person name="Gladden J."/>
        </authorList>
    </citation>
    <scope>NUCLEOTIDE SEQUENCE [LARGE SCALE GENOMIC DNA]</scope>
    <source>
        <strain evidence="2 3">J11</strain>
    </source>
</reference>
<keyword evidence="3" id="KW-1185">Reference proteome</keyword>
<feature type="transmembrane region" description="Helical" evidence="1">
    <location>
        <begin position="34"/>
        <end position="52"/>
    </location>
</feature>
<dbReference type="EMBL" id="VLJN01000007">
    <property type="protein sequence ID" value="TWG87975.1"/>
    <property type="molecule type" value="Genomic_DNA"/>
</dbReference>
<evidence type="ECO:0000256" key="1">
    <source>
        <dbReference type="SAM" id="Phobius"/>
    </source>
</evidence>
<name>A0A562BRR6_9BURK</name>